<protein>
    <recommendedName>
        <fullName evidence="2">ABM domain-containing protein</fullName>
    </recommendedName>
</protein>
<comment type="caution">
    <text evidence="3">The sequence shown here is derived from an EMBL/GenBank/DDBJ whole genome shotgun (WGS) entry which is preliminary data.</text>
</comment>
<reference evidence="3 4" key="1">
    <citation type="submission" date="2011-12" db="EMBL/GenBank/DDBJ databases">
        <authorList>
            <person name="Kriszt B."/>
            <person name="Tancsics A."/>
            <person name="Cserhati M."/>
            <person name="Toth A."/>
            <person name="Nagy I."/>
            <person name="Horvath B."/>
            <person name="Tamura T."/>
            <person name="Kukolya J."/>
            <person name="Szoboszlay S."/>
        </authorList>
    </citation>
    <scope>NUCLEOTIDE SEQUENCE [LARGE SCALE GENOMIC DNA]</scope>
    <source>
        <strain evidence="3 4">AK37</strain>
    </source>
</reference>
<sequence length="141" mass="15896">MLREIVYTPTEFSDTPRVTVAEIGRGAVEGAEMSYVRLRGELLCHSEAEREIMLGHLQCHIDLTRAEPGCVSFEVLPTDDPMVWRVEETFVDVTAFEMHRTRVARSEWGRLTVGIGRRYEIEGADTQTPPPFREGTAGVSE</sequence>
<name>H0JZ15_9NOCA</name>
<feature type="region of interest" description="Disordered" evidence="1">
    <location>
        <begin position="122"/>
        <end position="141"/>
    </location>
</feature>
<evidence type="ECO:0000259" key="2">
    <source>
        <dbReference type="Pfam" id="PF03992"/>
    </source>
</evidence>
<dbReference type="Gene3D" id="3.30.70.100">
    <property type="match status" value="1"/>
</dbReference>
<dbReference type="SUPFAM" id="SSF54909">
    <property type="entry name" value="Dimeric alpha+beta barrel"/>
    <property type="match status" value="1"/>
</dbReference>
<accession>H0JZ15</accession>
<dbReference type="Proteomes" id="UP000005064">
    <property type="component" value="Unassembled WGS sequence"/>
</dbReference>
<evidence type="ECO:0000313" key="3">
    <source>
        <dbReference type="EMBL" id="EHK80295.1"/>
    </source>
</evidence>
<dbReference type="InterPro" id="IPR011008">
    <property type="entry name" value="Dimeric_a/b-barrel"/>
</dbReference>
<dbReference type="PATRIC" id="fig|1114960.4.peg.5123"/>
<dbReference type="RefSeq" id="WP_006554891.1">
    <property type="nucleotide sequence ID" value="NZ_AHBW01000085.1"/>
</dbReference>
<dbReference type="Pfam" id="PF03992">
    <property type="entry name" value="ABM"/>
    <property type="match status" value="1"/>
</dbReference>
<dbReference type="InterPro" id="IPR007138">
    <property type="entry name" value="ABM_dom"/>
</dbReference>
<dbReference type="AlphaFoldDB" id="H0JZ15"/>
<feature type="domain" description="ABM" evidence="2">
    <location>
        <begin position="56"/>
        <end position="102"/>
    </location>
</feature>
<proteinExistence type="predicted"/>
<gene>
    <name evidence="3" type="ORF">AK37_25125</name>
</gene>
<organism evidence="3 4">
    <name type="scientific">Rhodococcus pyridinivorans AK37</name>
    <dbReference type="NCBI Taxonomy" id="1114960"/>
    <lineage>
        <taxon>Bacteria</taxon>
        <taxon>Bacillati</taxon>
        <taxon>Actinomycetota</taxon>
        <taxon>Actinomycetes</taxon>
        <taxon>Mycobacteriales</taxon>
        <taxon>Nocardiaceae</taxon>
        <taxon>Rhodococcus</taxon>
    </lineage>
</organism>
<evidence type="ECO:0000256" key="1">
    <source>
        <dbReference type="SAM" id="MobiDB-lite"/>
    </source>
</evidence>
<evidence type="ECO:0000313" key="4">
    <source>
        <dbReference type="Proteomes" id="UP000005064"/>
    </source>
</evidence>
<dbReference type="EMBL" id="AHBW01000085">
    <property type="protein sequence ID" value="EHK80295.1"/>
    <property type="molecule type" value="Genomic_DNA"/>
</dbReference>